<dbReference type="AlphaFoldDB" id="A0A838YR13"/>
<evidence type="ECO:0008006" key="4">
    <source>
        <dbReference type="Google" id="ProtNLM"/>
    </source>
</evidence>
<evidence type="ECO:0000256" key="1">
    <source>
        <dbReference type="SAM" id="SignalP"/>
    </source>
</evidence>
<dbReference type="EMBL" id="JACETM010000005">
    <property type="protein sequence ID" value="MBA4723781.1"/>
    <property type="molecule type" value="Genomic_DNA"/>
</dbReference>
<feature type="signal peptide" evidence="1">
    <location>
        <begin position="1"/>
        <end position="22"/>
    </location>
</feature>
<name>A0A838YR13_9GAMM</name>
<proteinExistence type="predicted"/>
<gene>
    <name evidence="2" type="ORF">H2021_01050</name>
</gene>
<reference evidence="2 3" key="1">
    <citation type="submission" date="2020-06" db="EMBL/GenBank/DDBJ databases">
        <title>Dysbiosis in marine aquaculture revealed through microbiome analysis: reverse ecology for environmental sustainability.</title>
        <authorList>
            <person name="Haro-Moreno J.M."/>
            <person name="Coutinho F.H."/>
            <person name="Zaragoza-Solas A."/>
            <person name="Picazo A."/>
            <person name="Almagro-Moreno S."/>
            <person name="Lopez-Perez M."/>
        </authorList>
    </citation>
    <scope>NUCLEOTIDE SEQUENCE [LARGE SCALE GENOMIC DNA]</scope>
    <source>
        <strain evidence="2">MCMED-G42</strain>
    </source>
</reference>
<protein>
    <recommendedName>
        <fullName evidence="4">Lipoprotein</fullName>
    </recommendedName>
</protein>
<organism evidence="2 3">
    <name type="scientific">SAR86 cluster bacterium</name>
    <dbReference type="NCBI Taxonomy" id="2030880"/>
    <lineage>
        <taxon>Bacteria</taxon>
        <taxon>Pseudomonadati</taxon>
        <taxon>Pseudomonadota</taxon>
        <taxon>Gammaproteobacteria</taxon>
        <taxon>SAR86 cluster</taxon>
    </lineage>
</organism>
<evidence type="ECO:0000313" key="2">
    <source>
        <dbReference type="EMBL" id="MBA4723781.1"/>
    </source>
</evidence>
<keyword evidence="1" id="KW-0732">Signal</keyword>
<evidence type="ECO:0000313" key="3">
    <source>
        <dbReference type="Proteomes" id="UP000585327"/>
    </source>
</evidence>
<comment type="caution">
    <text evidence="2">The sequence shown here is derived from an EMBL/GenBank/DDBJ whole genome shotgun (WGS) entry which is preliminary data.</text>
</comment>
<dbReference type="PROSITE" id="PS51257">
    <property type="entry name" value="PROKAR_LIPOPROTEIN"/>
    <property type="match status" value="1"/>
</dbReference>
<sequence>MKRSLTFLWIILFLSSCVNNNASSLYINGDKLDPIDIDVELDDSIRTDLSKVIQKSLSYKSLTNEEKSLLINYLHTLDGNLKKKVLASINNSKKIYSKDSIRYFFNTNDKNKDLLIKLSLERTQRSDLIFNENGVYVDQDLLNKPVGNFCNSYSNDQRQYLEKIIFQSQTGSEDEVLVIFGDEYENYVNGLKKFYPEASYSRVNNKMYDDLISKSLGIYESKNRKSKLQRLDLNSEIKFTPRKKQDIKKIYVILEYEDAKTLIPILKNYVLDFPIFASTDMLYKIGDPKKIIDYEGVYLPLSNVTINNLMLKDFKNINVEEIFDKYILGELLMQERLYASGISRAEVSSDLSIINYDQYECNEREFILGKVASN</sequence>
<dbReference type="Proteomes" id="UP000585327">
    <property type="component" value="Unassembled WGS sequence"/>
</dbReference>
<feature type="chain" id="PRO_5032382890" description="Lipoprotein" evidence="1">
    <location>
        <begin position="23"/>
        <end position="374"/>
    </location>
</feature>
<accession>A0A838YR13</accession>